<dbReference type="Proteomes" id="UP000180166">
    <property type="component" value="Chromosome"/>
</dbReference>
<sequence length="237" mass="24925">MSIAQLPASVVTADDLEDRLDPPDSLRPWITEIAHIPTVRPAERAFTHVPQAVTTIVLRTEESGRRDALVVGPRTRASYANPSKPAGCTRIRLAPGAAQPLLGLLAADLTNRVTMLADLPGTAADLAAALTELASDDIVAFLESELPKRLSEDPTRRAHCRLLGTAVAAMDTAAPSPTWPPPSPSANDSSATCSPPESVSRPSITPASPESARSSPPRATPPGRTWQRPAASTTSRT</sequence>
<feature type="compositionally biased region" description="Polar residues" evidence="1">
    <location>
        <begin position="192"/>
        <end position="203"/>
    </location>
</feature>
<evidence type="ECO:0000256" key="1">
    <source>
        <dbReference type="SAM" id="MobiDB-lite"/>
    </source>
</evidence>
<feature type="region of interest" description="Disordered" evidence="1">
    <location>
        <begin position="172"/>
        <end position="237"/>
    </location>
</feature>
<evidence type="ECO:0000313" key="3">
    <source>
        <dbReference type="EMBL" id="APB00007.1"/>
    </source>
</evidence>
<reference evidence="5" key="1">
    <citation type="submission" date="2015-07" db="EMBL/GenBank/DDBJ databases">
        <title>Nocardia seriolae U-1 whole genome shotgun sequence.</title>
        <authorList>
            <person name="Imajoh M."/>
            <person name="Fukumoto Y."/>
            <person name="Sukeda M."/>
            <person name="Yamane J."/>
            <person name="Yamasaki K."/>
            <person name="Shimizu M."/>
            <person name="Ohnishi K."/>
            <person name="Oshima S."/>
        </authorList>
    </citation>
    <scope>NUCLEOTIDE SEQUENCE [LARGE SCALE GENOMIC DNA]</scope>
    <source>
        <strain evidence="5">U-1</strain>
    </source>
</reference>
<dbReference type="AlphaFoldDB" id="A0ABC9Z4N5"/>
<reference evidence="4 5" key="2">
    <citation type="journal article" date="2016" name="Genome Announc.">
        <title>Draft Genome Sequence of Erythromycin- and Oxytetracycline-Sensitive Nocardia seriolae Strain U-1 (NBRC 110359).</title>
        <authorList>
            <person name="Imajoh M."/>
            <person name="Sukeda M."/>
            <person name="Shimizu M."/>
            <person name="Yamane J."/>
            <person name="Ohnishi K."/>
            <person name="Oshima S."/>
        </authorList>
    </citation>
    <scope>NUCLEOTIDE SEQUENCE [LARGE SCALE GENOMIC DNA]</scope>
    <source>
        <strain evidence="4 5">U-1</strain>
    </source>
</reference>
<evidence type="ECO:0000313" key="5">
    <source>
        <dbReference type="Proteomes" id="UP000037179"/>
    </source>
</evidence>
<dbReference type="InterPro" id="IPR046532">
    <property type="entry name" value="DUF6597"/>
</dbReference>
<proteinExistence type="predicted"/>
<feature type="domain" description="DUF6597" evidence="2">
    <location>
        <begin position="19"/>
        <end position="113"/>
    </location>
</feature>
<accession>A0ABC9Z4N5</accession>
<organism evidence="4 5">
    <name type="scientific">Nocardia seriolae</name>
    <dbReference type="NCBI Taxonomy" id="37332"/>
    <lineage>
        <taxon>Bacteria</taxon>
        <taxon>Bacillati</taxon>
        <taxon>Actinomycetota</taxon>
        <taxon>Actinomycetes</taxon>
        <taxon>Mycobacteriales</taxon>
        <taxon>Nocardiaceae</taxon>
        <taxon>Nocardia</taxon>
    </lineage>
</organism>
<dbReference type="EMBL" id="CP017839">
    <property type="protein sequence ID" value="APB00007.1"/>
    <property type="molecule type" value="Genomic_DNA"/>
</dbReference>
<protein>
    <recommendedName>
        <fullName evidence="2">DUF6597 domain-containing protein</fullName>
    </recommendedName>
</protein>
<dbReference type="EMBL" id="BBYQ01000162">
    <property type="protein sequence ID" value="GAP32505.1"/>
    <property type="molecule type" value="Genomic_DNA"/>
</dbReference>
<name>A0ABC9Z4N5_9NOCA</name>
<evidence type="ECO:0000313" key="6">
    <source>
        <dbReference type="Proteomes" id="UP000180166"/>
    </source>
</evidence>
<keyword evidence="5" id="KW-1185">Reference proteome</keyword>
<evidence type="ECO:0000313" key="4">
    <source>
        <dbReference type="EMBL" id="GAP32505.1"/>
    </source>
</evidence>
<evidence type="ECO:0000259" key="2">
    <source>
        <dbReference type="Pfam" id="PF20240"/>
    </source>
</evidence>
<dbReference type="Pfam" id="PF20240">
    <property type="entry name" value="DUF6597"/>
    <property type="match status" value="1"/>
</dbReference>
<gene>
    <name evidence="3" type="ORF">NS506_05970</name>
    <name evidence="4" type="ORF">NSK11_contig00162-0008</name>
</gene>
<feature type="compositionally biased region" description="Low complexity" evidence="1">
    <location>
        <begin position="205"/>
        <end position="225"/>
    </location>
</feature>
<dbReference type="Proteomes" id="UP000037179">
    <property type="component" value="Unassembled WGS sequence"/>
</dbReference>
<reference evidence="3 6" key="3">
    <citation type="submission" date="2016-10" db="EMBL/GenBank/DDBJ databases">
        <title>Genome sequence of Nocardia seriolae strain EM150506, isolated from Anguila japonica.</title>
        <authorList>
            <person name="Han H.-J."/>
        </authorList>
    </citation>
    <scope>NUCLEOTIDE SEQUENCE [LARGE SCALE GENOMIC DNA]</scope>
    <source>
        <strain evidence="3 6">EM150506</strain>
    </source>
</reference>
<dbReference type="KEGG" id="nsr:NS506_05970"/>